<gene>
    <name evidence="2" type="ORF">PSI9734_02112</name>
</gene>
<name>A0A6S6WSI3_9GAMM</name>
<sequence>MYKQRSHKKLASGFIVASVMIGAALFTDLGPTTQAPSDTKCQQASSLTDEAQLAQQCTLQTGTNELSWSSWFSGNSRSTQFHFMDLFELLFGDSNHSQSDYGSNKKVSIG</sequence>
<dbReference type="RefSeq" id="WP_173921107.1">
    <property type="nucleotide sequence ID" value="NZ_CADCXY010000006.1"/>
</dbReference>
<keyword evidence="3" id="KW-1185">Reference proteome</keyword>
<evidence type="ECO:0000256" key="1">
    <source>
        <dbReference type="SAM" id="SignalP"/>
    </source>
</evidence>
<protein>
    <submittedName>
        <fullName evidence="2">Uncharacterized protein</fullName>
    </submittedName>
</protein>
<dbReference type="AlphaFoldDB" id="A0A6S6WSI3"/>
<organism evidence="2 3">
    <name type="scientific">Pseudidiomarina piscicola</name>
    <dbReference type="NCBI Taxonomy" id="2614830"/>
    <lineage>
        <taxon>Bacteria</taxon>
        <taxon>Pseudomonadati</taxon>
        <taxon>Pseudomonadota</taxon>
        <taxon>Gammaproteobacteria</taxon>
        <taxon>Alteromonadales</taxon>
        <taxon>Idiomarinaceae</taxon>
        <taxon>Pseudidiomarina</taxon>
    </lineage>
</organism>
<keyword evidence="1" id="KW-0732">Signal</keyword>
<proteinExistence type="predicted"/>
<evidence type="ECO:0000313" key="3">
    <source>
        <dbReference type="Proteomes" id="UP000481517"/>
    </source>
</evidence>
<reference evidence="2 3" key="1">
    <citation type="submission" date="2020-02" db="EMBL/GenBank/DDBJ databases">
        <authorList>
            <person name="Rodrigo-Torres L."/>
            <person name="Arahal R. D."/>
            <person name="Lucena T."/>
        </authorList>
    </citation>
    <scope>NUCLEOTIDE SEQUENCE [LARGE SCALE GENOMIC DNA]</scope>
    <source>
        <strain evidence="2 3">CECT 9734</strain>
    </source>
</reference>
<feature type="signal peptide" evidence="1">
    <location>
        <begin position="1"/>
        <end position="23"/>
    </location>
</feature>
<accession>A0A6S6WSI3</accession>
<dbReference type="EMBL" id="CADCXY010000006">
    <property type="protein sequence ID" value="CAB0151744.1"/>
    <property type="molecule type" value="Genomic_DNA"/>
</dbReference>
<evidence type="ECO:0000313" key="2">
    <source>
        <dbReference type="EMBL" id="CAB0151744.1"/>
    </source>
</evidence>
<feature type="chain" id="PRO_5029019501" evidence="1">
    <location>
        <begin position="24"/>
        <end position="110"/>
    </location>
</feature>
<dbReference type="Proteomes" id="UP000481517">
    <property type="component" value="Unassembled WGS sequence"/>
</dbReference>